<dbReference type="InterPro" id="IPR000700">
    <property type="entry name" value="PAS-assoc_C"/>
</dbReference>
<dbReference type="InterPro" id="IPR013767">
    <property type="entry name" value="PAS_fold"/>
</dbReference>
<keyword evidence="1" id="KW-0472">Membrane</keyword>
<feature type="domain" description="PAC" evidence="2">
    <location>
        <begin position="453"/>
        <end position="504"/>
    </location>
</feature>
<protein>
    <submittedName>
        <fullName evidence="4">Diguanylate cyclase</fullName>
        <ecNumber evidence="4">2.7.7.65</ecNumber>
    </submittedName>
</protein>
<dbReference type="InterPro" id="IPR000160">
    <property type="entry name" value="GGDEF_dom"/>
</dbReference>
<dbReference type="Proteomes" id="UP001293718">
    <property type="component" value="Unassembled WGS sequence"/>
</dbReference>
<evidence type="ECO:0000313" key="4">
    <source>
        <dbReference type="EMBL" id="MDZ5457575.1"/>
    </source>
</evidence>
<dbReference type="Pfam" id="PF00989">
    <property type="entry name" value="PAS"/>
    <property type="match status" value="1"/>
</dbReference>
<evidence type="ECO:0000259" key="2">
    <source>
        <dbReference type="PROSITE" id="PS50113"/>
    </source>
</evidence>
<dbReference type="PANTHER" id="PTHR44757">
    <property type="entry name" value="DIGUANYLATE CYCLASE DGCP"/>
    <property type="match status" value="1"/>
</dbReference>
<dbReference type="SMART" id="SM00267">
    <property type="entry name" value="GGDEF"/>
    <property type="match status" value="1"/>
</dbReference>
<organism evidence="4 5">
    <name type="scientific">Azohydromonas lata</name>
    <dbReference type="NCBI Taxonomy" id="45677"/>
    <lineage>
        <taxon>Bacteria</taxon>
        <taxon>Pseudomonadati</taxon>
        <taxon>Pseudomonadota</taxon>
        <taxon>Betaproteobacteria</taxon>
        <taxon>Burkholderiales</taxon>
        <taxon>Sphaerotilaceae</taxon>
        <taxon>Azohydromonas</taxon>
    </lineage>
</organism>
<dbReference type="Gene3D" id="3.30.450.20">
    <property type="entry name" value="PAS domain"/>
    <property type="match status" value="2"/>
</dbReference>
<dbReference type="Pfam" id="PF00990">
    <property type="entry name" value="GGDEF"/>
    <property type="match status" value="1"/>
</dbReference>
<dbReference type="CDD" id="cd00130">
    <property type="entry name" value="PAS"/>
    <property type="match status" value="1"/>
</dbReference>
<name>A0ABU5IFY3_9BURK</name>
<accession>A0ABU5IFY3</accession>
<feature type="transmembrane region" description="Helical" evidence="1">
    <location>
        <begin position="302"/>
        <end position="325"/>
    </location>
</feature>
<proteinExistence type="predicted"/>
<dbReference type="CDD" id="cd12914">
    <property type="entry name" value="PDC1_DGC_like"/>
    <property type="match status" value="1"/>
</dbReference>
<dbReference type="PROSITE" id="PS50887">
    <property type="entry name" value="GGDEF"/>
    <property type="match status" value="1"/>
</dbReference>
<comment type="caution">
    <text evidence="4">The sequence shown here is derived from an EMBL/GenBank/DDBJ whole genome shotgun (WGS) entry which is preliminary data.</text>
</comment>
<keyword evidence="4" id="KW-0548">Nucleotidyltransferase</keyword>
<dbReference type="InterPro" id="IPR029787">
    <property type="entry name" value="Nucleotide_cyclase"/>
</dbReference>
<sequence length="669" mass="72288">MQRLKAPLEGARRALGTLRARLTLAGIALLALVVLLNTLTLVQRAEQDTLVEQRDRELVKAERIAEVLSGRVLELQGALAAVAGQLDQRTLHDQAALERFMTDRIVLRRMFGNVNVATADGTLRVYGEHSSLRKVVANVADRAYFRQAMDKAQPSISEALVSRVLDEPVIVLAQPLQGSRGPFGMLSGSIRLGSGGLMAQVLQYRGAGEADALLVVTDERGRILAHPDIGRALQHISTEPRLAQAWDDWVRMGRPLEPAGVSAQQEGELVSVAAVSGPQWLVWRAMPQQRLLAPLHDARRLAITWAVLMIVAASAALLGLVSWLLRPLQALQRRAQHLFDPAFDPHAGWPAATGEIARLAQALRHAGAERAQMDAFNTELLRRLEGVMAAAPVGIAFTRDNRIELANAELCALLGREAGTLAGQPLSALGLRQDGVLALLRRATRAFQAGQPYSDEMELRLAHGGTFWAQLRVQPSRGDEAAPGLIWCVLDVTAQRTAREHLRWSAHHDPLTGLANRAALEQQLEHVFAARPRSMPAMLVAMDLDHFKPINDSAGHAAGDAMLKAVAAAINGCVRVGDLVARLGGDEFVLLLQRCPPERALLIAQAVCAAVAAIELPWEGRTLRVSASAGVAELQADMFEVAHWLKAADRACYDAKGAGRGHARAALVS</sequence>
<gene>
    <name evidence="4" type="ORF">SM757_13430</name>
</gene>
<dbReference type="RefSeq" id="WP_322465862.1">
    <property type="nucleotide sequence ID" value="NZ_JAXOJX010000020.1"/>
</dbReference>
<dbReference type="CDD" id="cd01949">
    <property type="entry name" value="GGDEF"/>
    <property type="match status" value="1"/>
</dbReference>
<reference evidence="4 5" key="1">
    <citation type="submission" date="2023-11" db="EMBL/GenBank/DDBJ databases">
        <title>Draft genome of Azohydromonas lata strain H1 (DSM1123), a polyhydroxyalkanoate producer.</title>
        <authorList>
            <person name="Traversa D."/>
            <person name="D'Addabbo P."/>
            <person name="Pazzani C."/>
            <person name="Manzari C."/>
            <person name="Chiara M."/>
            <person name="Scrascia M."/>
        </authorList>
    </citation>
    <scope>NUCLEOTIDE SEQUENCE [LARGE SCALE GENOMIC DNA]</scope>
    <source>
        <strain evidence="4 5">H1</strain>
    </source>
</reference>
<dbReference type="PROSITE" id="PS50113">
    <property type="entry name" value="PAC"/>
    <property type="match status" value="1"/>
</dbReference>
<dbReference type="NCBIfam" id="TIGR00254">
    <property type="entry name" value="GGDEF"/>
    <property type="match status" value="1"/>
</dbReference>
<dbReference type="EC" id="2.7.7.65" evidence="4"/>
<dbReference type="GO" id="GO:0052621">
    <property type="term" value="F:diguanylate cyclase activity"/>
    <property type="evidence" value="ECO:0007669"/>
    <property type="project" value="UniProtKB-EC"/>
</dbReference>
<dbReference type="InterPro" id="IPR035965">
    <property type="entry name" value="PAS-like_dom_sf"/>
</dbReference>
<evidence type="ECO:0000256" key="1">
    <source>
        <dbReference type="SAM" id="Phobius"/>
    </source>
</evidence>
<keyword evidence="4" id="KW-0808">Transferase</keyword>
<dbReference type="EMBL" id="JAXOJX010000020">
    <property type="protein sequence ID" value="MDZ5457575.1"/>
    <property type="molecule type" value="Genomic_DNA"/>
</dbReference>
<evidence type="ECO:0000313" key="5">
    <source>
        <dbReference type="Proteomes" id="UP001293718"/>
    </source>
</evidence>
<dbReference type="PANTHER" id="PTHR44757:SF2">
    <property type="entry name" value="BIOFILM ARCHITECTURE MAINTENANCE PROTEIN MBAA"/>
    <property type="match status" value="1"/>
</dbReference>
<feature type="domain" description="GGDEF" evidence="3">
    <location>
        <begin position="535"/>
        <end position="669"/>
    </location>
</feature>
<dbReference type="Gene3D" id="3.30.70.270">
    <property type="match status" value="1"/>
</dbReference>
<keyword evidence="1" id="KW-0812">Transmembrane</keyword>
<evidence type="ECO:0000259" key="3">
    <source>
        <dbReference type="PROSITE" id="PS50887"/>
    </source>
</evidence>
<dbReference type="InterPro" id="IPR052155">
    <property type="entry name" value="Biofilm_reg_signaling"/>
</dbReference>
<keyword evidence="5" id="KW-1185">Reference proteome</keyword>
<dbReference type="InterPro" id="IPR043128">
    <property type="entry name" value="Rev_trsase/Diguanyl_cyclase"/>
</dbReference>
<dbReference type="SUPFAM" id="SSF55073">
    <property type="entry name" value="Nucleotide cyclase"/>
    <property type="match status" value="1"/>
</dbReference>
<dbReference type="SUPFAM" id="SSF55785">
    <property type="entry name" value="PYP-like sensor domain (PAS domain)"/>
    <property type="match status" value="1"/>
</dbReference>
<dbReference type="NCBIfam" id="TIGR00229">
    <property type="entry name" value="sensory_box"/>
    <property type="match status" value="1"/>
</dbReference>
<keyword evidence="1" id="KW-1133">Transmembrane helix</keyword>
<dbReference type="InterPro" id="IPR000014">
    <property type="entry name" value="PAS"/>
</dbReference>